<name>A0A9X1HH41_9FLAO</name>
<dbReference type="Proteomes" id="UP001139366">
    <property type="component" value="Unassembled WGS sequence"/>
</dbReference>
<proteinExistence type="predicted"/>
<keyword evidence="2" id="KW-1185">Reference proteome</keyword>
<comment type="caution">
    <text evidence="1">The sequence shown here is derived from an EMBL/GenBank/DDBJ whole genome shotgun (WGS) entry which is preliminary data.</text>
</comment>
<feature type="non-terminal residue" evidence="1">
    <location>
        <position position="94"/>
    </location>
</feature>
<accession>A0A9X1HH41</accession>
<dbReference type="EMBL" id="JAINUY010000067">
    <property type="protein sequence ID" value="MBZ4037879.1"/>
    <property type="molecule type" value="Genomic_DNA"/>
</dbReference>
<evidence type="ECO:0000313" key="2">
    <source>
        <dbReference type="Proteomes" id="UP001139366"/>
    </source>
</evidence>
<reference evidence="1 2" key="1">
    <citation type="journal article" date="2023" name="Antonie Van Leeuwenhoek">
        <title>Flavobacterium potami sp. nov., a multi-metal resistance genes harbouring bacterium isolated from shallow river silt.</title>
        <authorList>
            <person name="Li S."/>
            <person name="Mao S."/>
            <person name="Mu W."/>
            <person name="Guo B."/>
            <person name="Li C."/>
            <person name="Zhu Q."/>
            <person name="Hou X."/>
            <person name="Zhao Y."/>
            <person name="Wei S."/>
            <person name="Liu H."/>
            <person name="Liu A."/>
        </authorList>
    </citation>
    <scope>NUCLEOTIDE SEQUENCE [LARGE SCALE GENOMIC DNA]</scope>
    <source>
        <strain evidence="1 2">17A</strain>
    </source>
</reference>
<dbReference type="RefSeq" id="WP_223711631.1">
    <property type="nucleotide sequence ID" value="NZ_JAINUY010000067.1"/>
</dbReference>
<gene>
    <name evidence="1" type="ORF">K6T82_24250</name>
</gene>
<dbReference type="AlphaFoldDB" id="A0A9X1HH41"/>
<protein>
    <submittedName>
        <fullName evidence="1">Uncharacterized protein</fullName>
    </submittedName>
</protein>
<evidence type="ECO:0000313" key="1">
    <source>
        <dbReference type="EMBL" id="MBZ4037879.1"/>
    </source>
</evidence>
<organism evidence="1 2">
    <name type="scientific">Flavobacterium potami</name>
    <dbReference type="NCBI Taxonomy" id="2872310"/>
    <lineage>
        <taxon>Bacteria</taxon>
        <taxon>Pseudomonadati</taxon>
        <taxon>Bacteroidota</taxon>
        <taxon>Flavobacteriia</taxon>
        <taxon>Flavobacteriales</taxon>
        <taxon>Flavobacteriaceae</taxon>
        <taxon>Flavobacterium</taxon>
    </lineage>
</organism>
<feature type="non-terminal residue" evidence="1">
    <location>
        <position position="1"/>
    </location>
</feature>
<sequence>DNTREGMVLARVLDKLEMIRKAIGSDKVYDVIGEIFPPKDLYKLVMDAVSGNISKKDIQEKLDFPVDENYKKKLIDEVMEQGLVNTIDYKSIDE</sequence>